<dbReference type="Pfam" id="PF26594">
    <property type="entry name" value="KH_NusA_2nd"/>
    <property type="match status" value="1"/>
</dbReference>
<dbReference type="InterPro" id="IPR009019">
    <property type="entry name" value="KH_sf_prok-type"/>
</dbReference>
<dbReference type="InterPro" id="IPR030842">
    <property type="entry name" value="TF_NusA_bacterial"/>
</dbReference>
<sequence length="514" mass="56764">MRRAGYCGSRGSNGLRKARRTMSKEVLLVVESVSNEKGVPASVIFEALELALATATKKRFEDEVELRVEINRQTGNYETFRRWTVVEDEDLDDPAYELAVDQAQAKKPGAVAGDLIEEKIDSIEFGRIAAQTAKQVIVQKVREAERAQVVDAYRERLGEIISGTVKKVTRDNVIVDLGNNAEALLAREDIISRETFRVGVRVRALLKEIRTENRGPQLILSRTAPEMLIELFRIEVPEIAEGLIEVMAASRDPGSRAKIAVRSKDKRIDPQGACIGMRGSRVQAVSGELGGERVDIVLWDDNPAQFVINAMSPAEVAAIIVDEDAHAMDIAVGADNLAQAIGRGGQNVRLASQLTGWTLNVMTESDIQAKQQAETGDILRNFIEELEVDEELAQVLVDEGFTSLEEIAYVPLEEMLNIDGFDEDIVNELRARAKDRLLTKAIATEEKLADAHPAEDLLSLEGMDKDLAMELAVRGVITREDLAEQSIDDLLDIDGIDDDRAGKLIMAARAHWFE</sequence>
<dbReference type="SUPFAM" id="SSF50249">
    <property type="entry name" value="Nucleic acid-binding proteins"/>
    <property type="match status" value="1"/>
</dbReference>
<dbReference type="SUPFAM" id="SSF54814">
    <property type="entry name" value="Prokaryotic type KH domain (KH-domain type II)"/>
    <property type="match status" value="2"/>
</dbReference>
<dbReference type="InterPro" id="IPR036555">
    <property type="entry name" value="NusA_N_sf"/>
</dbReference>
<dbReference type="PROSITE" id="PS50126">
    <property type="entry name" value="S1"/>
    <property type="match status" value="1"/>
</dbReference>
<dbReference type="Pfam" id="PF14520">
    <property type="entry name" value="HHH_5"/>
    <property type="match status" value="1"/>
</dbReference>
<dbReference type="AlphaFoldDB" id="A0A0N8QGI3"/>
<dbReference type="Gene3D" id="3.30.300.20">
    <property type="match status" value="2"/>
</dbReference>
<dbReference type="GO" id="GO:0003700">
    <property type="term" value="F:DNA-binding transcription factor activity"/>
    <property type="evidence" value="ECO:0007669"/>
    <property type="project" value="InterPro"/>
</dbReference>
<dbReference type="GO" id="GO:0003746">
    <property type="term" value="F:translation elongation factor activity"/>
    <property type="evidence" value="ECO:0007669"/>
    <property type="project" value="UniProtKB-KW"/>
</dbReference>
<dbReference type="PANTHER" id="PTHR22648:SF0">
    <property type="entry name" value="TRANSCRIPTION TERMINATION_ANTITERMINATION PROTEIN NUSA"/>
    <property type="match status" value="1"/>
</dbReference>
<comment type="subcellular location">
    <subcellularLocation>
        <location evidence="7">Cytoplasm</location>
    </subcellularLocation>
</comment>
<organism evidence="9 10">
    <name type="scientific">Pseudomonas syringae pv. aceris</name>
    <dbReference type="NCBI Taxonomy" id="199198"/>
    <lineage>
        <taxon>Bacteria</taxon>
        <taxon>Pseudomonadati</taxon>
        <taxon>Pseudomonadota</taxon>
        <taxon>Gammaproteobacteria</taxon>
        <taxon>Pseudomonadales</taxon>
        <taxon>Pseudomonadaceae</taxon>
        <taxon>Pseudomonas</taxon>
        <taxon>Pseudomonas syringae</taxon>
    </lineage>
</organism>
<comment type="subunit">
    <text evidence="7">Monomer. Binds directly to the core enzyme of the DNA-dependent RNA polymerase and to nascent RNA.</text>
</comment>
<evidence type="ECO:0000256" key="2">
    <source>
        <dbReference type="ARBA" id="ARBA00022490"/>
    </source>
</evidence>
<comment type="similarity">
    <text evidence="7">Belongs to the NusA family.</text>
</comment>
<dbReference type="Gene3D" id="1.10.150.20">
    <property type="entry name" value="5' to 3' exonuclease, C-terminal subdomain"/>
    <property type="match status" value="2"/>
</dbReference>
<dbReference type="SMART" id="SM00316">
    <property type="entry name" value="S1"/>
    <property type="match status" value="1"/>
</dbReference>
<name>A0A0N8QGI3_PSESX</name>
<dbReference type="Pfam" id="PF00575">
    <property type="entry name" value="S1"/>
    <property type="match status" value="1"/>
</dbReference>
<evidence type="ECO:0000313" key="9">
    <source>
        <dbReference type="EMBL" id="KPW28070.1"/>
    </source>
</evidence>
<dbReference type="NCBIfam" id="TIGR01953">
    <property type="entry name" value="NusA"/>
    <property type="match status" value="1"/>
</dbReference>
<dbReference type="InterPro" id="IPR025249">
    <property type="entry name" value="TF_NusA_KH_1st"/>
</dbReference>
<comment type="function">
    <text evidence="7">Participates in both transcription termination and antitermination.</text>
</comment>
<comment type="caution">
    <text evidence="9">The sequence shown here is derived from an EMBL/GenBank/DDBJ whole genome shotgun (WGS) entry which is preliminary data.</text>
</comment>
<dbReference type="Pfam" id="PF08529">
    <property type="entry name" value="NusA_N"/>
    <property type="match status" value="1"/>
</dbReference>
<protein>
    <recommendedName>
        <fullName evidence="7">Transcription termination/antitermination protein NusA</fullName>
    </recommendedName>
</protein>
<dbReference type="Gene3D" id="2.40.50.140">
    <property type="entry name" value="Nucleic acid-binding proteins"/>
    <property type="match status" value="1"/>
</dbReference>
<keyword evidence="6 7" id="KW-0804">Transcription</keyword>
<dbReference type="PANTHER" id="PTHR22648">
    <property type="entry name" value="TRANSCRIPTION TERMINATION FACTOR NUSA"/>
    <property type="match status" value="1"/>
</dbReference>
<dbReference type="InterPro" id="IPR003029">
    <property type="entry name" value="S1_domain"/>
</dbReference>
<keyword evidence="9" id="KW-0648">Protein biosynthesis</keyword>
<dbReference type="FunFam" id="1.10.150.20:FF:000015">
    <property type="entry name" value="Transcription termination/antitermination protein NusA"/>
    <property type="match status" value="1"/>
</dbReference>
<dbReference type="GO" id="GO:0031564">
    <property type="term" value="P:transcription antitermination"/>
    <property type="evidence" value="ECO:0007669"/>
    <property type="project" value="UniProtKB-UniRule"/>
</dbReference>
<dbReference type="GO" id="GO:0006353">
    <property type="term" value="P:DNA-templated transcription termination"/>
    <property type="evidence" value="ECO:0007669"/>
    <property type="project" value="UniProtKB-UniRule"/>
</dbReference>
<dbReference type="FunFam" id="1.10.150.20:FF:000018">
    <property type="entry name" value="Transcription termination/antitermination protein NusA"/>
    <property type="match status" value="1"/>
</dbReference>
<proteinExistence type="inferred from homology"/>
<dbReference type="Gene3D" id="3.30.1480.10">
    <property type="entry name" value="NusA, N-terminal domain"/>
    <property type="match status" value="1"/>
</dbReference>
<dbReference type="Pfam" id="PF13184">
    <property type="entry name" value="KH_NusA_1st"/>
    <property type="match status" value="1"/>
</dbReference>
<evidence type="ECO:0000256" key="1">
    <source>
        <dbReference type="ARBA" id="ARBA00022472"/>
    </source>
</evidence>
<dbReference type="InterPro" id="IPR010213">
    <property type="entry name" value="TF_NusA"/>
</dbReference>
<dbReference type="Proteomes" id="UP000050297">
    <property type="component" value="Unassembled WGS sequence"/>
</dbReference>
<dbReference type="InterPro" id="IPR010214">
    <property type="entry name" value="Tscrpt_termin_fac_NusA_C_rpt"/>
</dbReference>
<dbReference type="CDD" id="cd02134">
    <property type="entry name" value="KH-II_NusA_rpt1"/>
    <property type="match status" value="1"/>
</dbReference>
<keyword evidence="1 7" id="KW-0806">Transcription termination</keyword>
<dbReference type="GO" id="GO:0000166">
    <property type="term" value="F:nucleotide binding"/>
    <property type="evidence" value="ECO:0007669"/>
    <property type="project" value="InterPro"/>
</dbReference>
<dbReference type="FunFam" id="3.30.300.20:FF:000005">
    <property type="entry name" value="Transcription termination/antitermination protein NusA"/>
    <property type="match status" value="1"/>
</dbReference>
<dbReference type="NCBIfam" id="TIGR01954">
    <property type="entry name" value="nusA_Cterm_rpt"/>
    <property type="match status" value="2"/>
</dbReference>
<dbReference type="GO" id="GO:0005829">
    <property type="term" value="C:cytosol"/>
    <property type="evidence" value="ECO:0007669"/>
    <property type="project" value="TreeGrafter"/>
</dbReference>
<keyword evidence="2 7" id="KW-0963">Cytoplasm</keyword>
<dbReference type="PROSITE" id="PS50084">
    <property type="entry name" value="KH_TYPE_1"/>
    <property type="match status" value="1"/>
</dbReference>
<evidence type="ECO:0000256" key="4">
    <source>
        <dbReference type="ARBA" id="ARBA00022884"/>
    </source>
</evidence>
<dbReference type="InterPro" id="IPR015946">
    <property type="entry name" value="KH_dom-like_a/b"/>
</dbReference>
<dbReference type="GO" id="GO:0003723">
    <property type="term" value="F:RNA binding"/>
    <property type="evidence" value="ECO:0007669"/>
    <property type="project" value="UniProtKB-UniRule"/>
</dbReference>
<dbReference type="InterPro" id="IPR013735">
    <property type="entry name" value="TF_NusA_N"/>
</dbReference>
<keyword evidence="5 7" id="KW-0805">Transcription regulation</keyword>
<dbReference type="SUPFAM" id="SSF69705">
    <property type="entry name" value="Transcription factor NusA, N-terminal domain"/>
    <property type="match status" value="1"/>
</dbReference>
<dbReference type="InterPro" id="IPR058582">
    <property type="entry name" value="KH_NusA_2nd"/>
</dbReference>
<dbReference type="InterPro" id="IPR010995">
    <property type="entry name" value="DNA_repair_Rad51/TF_NusA_a-hlx"/>
</dbReference>
<evidence type="ECO:0000256" key="3">
    <source>
        <dbReference type="ARBA" id="ARBA00022814"/>
    </source>
</evidence>
<feature type="domain" description="S1 motif" evidence="8">
    <location>
        <begin position="158"/>
        <end position="223"/>
    </location>
</feature>
<evidence type="ECO:0000256" key="7">
    <source>
        <dbReference type="HAMAP-Rule" id="MF_00945"/>
    </source>
</evidence>
<keyword evidence="9" id="KW-0251">Elongation factor</keyword>
<dbReference type="CDD" id="cd04455">
    <property type="entry name" value="S1_NusA"/>
    <property type="match status" value="1"/>
</dbReference>
<dbReference type="FunFam" id="3.30.300.20:FF:000002">
    <property type="entry name" value="Transcription termination/antitermination protein NusA"/>
    <property type="match status" value="1"/>
</dbReference>
<dbReference type="SUPFAM" id="SSF47794">
    <property type="entry name" value="Rad51 N-terminal domain-like"/>
    <property type="match status" value="2"/>
</dbReference>
<accession>A0A0N8QGI3</accession>
<dbReference type="HAMAP" id="MF_00945_B">
    <property type="entry name" value="NusA_B"/>
    <property type="match status" value="1"/>
</dbReference>
<dbReference type="EMBL" id="LJPM01000008">
    <property type="protein sequence ID" value="KPW28070.1"/>
    <property type="molecule type" value="Genomic_DNA"/>
</dbReference>
<dbReference type="PATRIC" id="fig|199198.5.peg.45"/>
<dbReference type="InterPro" id="IPR012340">
    <property type="entry name" value="NA-bd_OB-fold"/>
</dbReference>
<gene>
    <name evidence="7" type="primary">nusA</name>
    <name evidence="9" type="ORF">ALO91_04396</name>
</gene>
<dbReference type="CDD" id="cd22529">
    <property type="entry name" value="KH-II_NusA_rpt2"/>
    <property type="match status" value="1"/>
</dbReference>
<evidence type="ECO:0000256" key="5">
    <source>
        <dbReference type="ARBA" id="ARBA00023015"/>
    </source>
</evidence>
<reference evidence="9 10" key="1">
    <citation type="submission" date="2015-09" db="EMBL/GenBank/DDBJ databases">
        <title>Genome announcement of multiple Pseudomonas syringae strains.</title>
        <authorList>
            <person name="Thakur S."/>
            <person name="Wang P.W."/>
            <person name="Gong Y."/>
            <person name="Weir B.S."/>
            <person name="Guttman D.S."/>
        </authorList>
    </citation>
    <scope>NUCLEOTIDE SEQUENCE [LARGE SCALE GENOMIC DNA]</scope>
    <source>
        <strain evidence="9 10">ICMP2802</strain>
    </source>
</reference>
<keyword evidence="4 7" id="KW-0694">RNA-binding</keyword>
<evidence type="ECO:0000256" key="6">
    <source>
        <dbReference type="ARBA" id="ARBA00023163"/>
    </source>
</evidence>
<evidence type="ECO:0000259" key="8">
    <source>
        <dbReference type="PROSITE" id="PS50126"/>
    </source>
</evidence>
<evidence type="ECO:0000313" key="10">
    <source>
        <dbReference type="Proteomes" id="UP000050297"/>
    </source>
</evidence>
<keyword evidence="3 7" id="KW-0889">Transcription antitermination</keyword>